<dbReference type="EMBL" id="JASKYM010000005">
    <property type="protein sequence ID" value="MDK2564045.1"/>
    <property type="molecule type" value="Genomic_DNA"/>
</dbReference>
<feature type="domain" description="DUF1540" evidence="1">
    <location>
        <begin position="4"/>
        <end position="42"/>
    </location>
</feature>
<dbReference type="Pfam" id="PF07561">
    <property type="entry name" value="DUF1540"/>
    <property type="match status" value="2"/>
</dbReference>
<evidence type="ECO:0000313" key="3">
    <source>
        <dbReference type="Proteomes" id="UP001301012"/>
    </source>
</evidence>
<evidence type="ECO:0000313" key="2">
    <source>
        <dbReference type="EMBL" id="MDK2564045.1"/>
    </source>
</evidence>
<accession>A0ABT7EAU4</accession>
<name>A0ABT7EAU4_9FIRM</name>
<organism evidence="2 3">
    <name type="scientific">Romboutsia sedimentorum</name>
    <dbReference type="NCBI Taxonomy" id="1368474"/>
    <lineage>
        <taxon>Bacteria</taxon>
        <taxon>Bacillati</taxon>
        <taxon>Bacillota</taxon>
        <taxon>Clostridia</taxon>
        <taxon>Peptostreptococcales</taxon>
        <taxon>Peptostreptococcaceae</taxon>
        <taxon>Romboutsia</taxon>
    </lineage>
</organism>
<gene>
    <name evidence="2" type="ORF">QOZ84_10830</name>
</gene>
<reference evidence="2 3" key="1">
    <citation type="submission" date="2023-05" db="EMBL/GenBank/DDBJ databases">
        <title>Rombocin, a short stable natural nisin variant, displays selective antimicrobial activity against Listeria monocytogenes and employs dual mode of action to kill target bacterial strains.</title>
        <authorList>
            <person name="Wambui J."/>
            <person name="Stephan R."/>
            <person name="Kuipers O.P."/>
        </authorList>
    </citation>
    <scope>NUCLEOTIDE SEQUENCE [LARGE SCALE GENOMIC DNA]</scope>
    <source>
        <strain evidence="2 3">RC002</strain>
    </source>
</reference>
<keyword evidence="3" id="KW-1185">Reference proteome</keyword>
<sequence length="105" mass="11362">MIKINCKVENCSHNKQGSCYSNRINVGGKGAKTDCSTCCGSFLDKDNYSTLTNNTNSKGECNCLVCEVNTCGYNDNKSCSAKTILVSGNNVNVYTETNCSTFKLK</sequence>
<dbReference type="RefSeq" id="WP_284132983.1">
    <property type="nucleotide sequence ID" value="NZ_JASKYM010000005.1"/>
</dbReference>
<protein>
    <submittedName>
        <fullName evidence="2">DUF1540 domain-containing protein</fullName>
    </submittedName>
</protein>
<dbReference type="InterPro" id="IPR011437">
    <property type="entry name" value="DUF1540"/>
</dbReference>
<feature type="domain" description="DUF1540" evidence="1">
    <location>
        <begin position="66"/>
        <end position="102"/>
    </location>
</feature>
<comment type="caution">
    <text evidence="2">The sequence shown here is derived from an EMBL/GenBank/DDBJ whole genome shotgun (WGS) entry which is preliminary data.</text>
</comment>
<evidence type="ECO:0000259" key="1">
    <source>
        <dbReference type="Pfam" id="PF07561"/>
    </source>
</evidence>
<dbReference type="Proteomes" id="UP001301012">
    <property type="component" value="Unassembled WGS sequence"/>
</dbReference>
<proteinExistence type="predicted"/>